<sequence length="173" mass="19550">MYDKVNWPERYDPKISALYALNDIDVKAPPEVVWKLLVDAENWSNYFPPEDRVKILTGGSELALGTHFSRVTVGFPMTLDVTEYEPFTRLSWATTVDGDETDSSAYHGWVITPTDNGCHVLTEETQQGSFFVEELGRKHPGALYRYHQDWVERLARAAEAEAETEAEAAKPAP</sequence>
<dbReference type="SUPFAM" id="SSF55961">
    <property type="entry name" value="Bet v1-like"/>
    <property type="match status" value="1"/>
</dbReference>
<gene>
    <name evidence="1" type="ORF">OKJ99_08260</name>
</gene>
<evidence type="ECO:0000313" key="2">
    <source>
        <dbReference type="Proteomes" id="UP001354931"/>
    </source>
</evidence>
<dbReference type="Pfam" id="PF10604">
    <property type="entry name" value="Polyketide_cyc2"/>
    <property type="match status" value="1"/>
</dbReference>
<dbReference type="Proteomes" id="UP001354931">
    <property type="component" value="Unassembled WGS sequence"/>
</dbReference>
<dbReference type="InterPro" id="IPR019587">
    <property type="entry name" value="Polyketide_cyclase/dehydratase"/>
</dbReference>
<evidence type="ECO:0000313" key="1">
    <source>
        <dbReference type="EMBL" id="MEB8337505.1"/>
    </source>
</evidence>
<dbReference type="RefSeq" id="WP_326015176.1">
    <property type="nucleotide sequence ID" value="NZ_JAOZYC010000057.1"/>
</dbReference>
<dbReference type="InterPro" id="IPR023393">
    <property type="entry name" value="START-like_dom_sf"/>
</dbReference>
<proteinExistence type="predicted"/>
<dbReference type="CDD" id="cd07822">
    <property type="entry name" value="SRPBCC_4"/>
    <property type="match status" value="1"/>
</dbReference>
<accession>A0ABU6F0H7</accession>
<dbReference type="EMBL" id="JAOZYC010000057">
    <property type="protein sequence ID" value="MEB8337505.1"/>
    <property type="molecule type" value="Genomic_DNA"/>
</dbReference>
<reference evidence="1 2" key="1">
    <citation type="submission" date="2022-10" db="EMBL/GenBank/DDBJ databases">
        <authorList>
            <person name="Xie J."/>
            <person name="Shen N."/>
        </authorList>
    </citation>
    <scope>NUCLEOTIDE SEQUENCE [LARGE SCALE GENOMIC DNA]</scope>
    <source>
        <strain evidence="1 2">YIM65594</strain>
    </source>
</reference>
<protein>
    <submittedName>
        <fullName evidence="1">SRPBCC domain-containing protein</fullName>
    </submittedName>
</protein>
<dbReference type="Gene3D" id="3.30.530.20">
    <property type="match status" value="1"/>
</dbReference>
<comment type="caution">
    <text evidence="1">The sequence shown here is derived from an EMBL/GenBank/DDBJ whole genome shotgun (WGS) entry which is preliminary data.</text>
</comment>
<keyword evidence="2" id="KW-1185">Reference proteome</keyword>
<name>A0ABU6F0H7_9ACTN</name>
<organism evidence="1 2">
    <name type="scientific">Streptomyces endophyticus</name>
    <dbReference type="NCBI Taxonomy" id="714166"/>
    <lineage>
        <taxon>Bacteria</taxon>
        <taxon>Bacillati</taxon>
        <taxon>Actinomycetota</taxon>
        <taxon>Actinomycetes</taxon>
        <taxon>Kitasatosporales</taxon>
        <taxon>Streptomycetaceae</taxon>
        <taxon>Streptomyces</taxon>
    </lineage>
</organism>